<evidence type="ECO:0000313" key="2">
    <source>
        <dbReference type="Proteomes" id="UP000515152"/>
    </source>
</evidence>
<feature type="compositionally biased region" description="Basic and acidic residues" evidence="1">
    <location>
        <begin position="429"/>
        <end position="443"/>
    </location>
</feature>
<evidence type="ECO:0000256" key="1">
    <source>
        <dbReference type="SAM" id="MobiDB-lite"/>
    </source>
</evidence>
<feature type="compositionally biased region" description="Polar residues" evidence="1">
    <location>
        <begin position="190"/>
        <end position="222"/>
    </location>
</feature>
<dbReference type="RefSeq" id="XP_042563603.1">
    <property type="nucleotide sequence ID" value="XM_042707669.1"/>
</dbReference>
<name>A0A6P8FAQ7_CLUHA</name>
<evidence type="ECO:0000313" key="3">
    <source>
        <dbReference type="RefSeq" id="XP_031422419.1"/>
    </source>
</evidence>
<feature type="region of interest" description="Disordered" evidence="1">
    <location>
        <begin position="374"/>
        <end position="454"/>
    </location>
</feature>
<reference evidence="3 4" key="1">
    <citation type="submission" date="2025-04" db="UniProtKB">
        <authorList>
            <consortium name="RefSeq"/>
        </authorList>
    </citation>
    <scope>IDENTIFICATION</scope>
</reference>
<feature type="compositionally biased region" description="Acidic residues" evidence="1">
    <location>
        <begin position="105"/>
        <end position="114"/>
    </location>
</feature>
<keyword evidence="2" id="KW-1185">Reference proteome</keyword>
<feature type="compositionally biased region" description="Polar residues" evidence="1">
    <location>
        <begin position="57"/>
        <end position="72"/>
    </location>
</feature>
<feature type="compositionally biased region" description="Polar residues" evidence="1">
    <location>
        <begin position="243"/>
        <end position="262"/>
    </location>
</feature>
<dbReference type="PANTHER" id="PTHR12392">
    <property type="entry name" value="LADININ 1"/>
    <property type="match status" value="1"/>
</dbReference>
<dbReference type="RefSeq" id="XP_031422419.1">
    <property type="nucleotide sequence ID" value="XM_031566559.1"/>
</dbReference>
<dbReference type="CTD" id="3898"/>
<dbReference type="KEGG" id="char:116220319"/>
<feature type="compositionally biased region" description="Low complexity" evidence="1">
    <location>
        <begin position="144"/>
        <end position="179"/>
    </location>
</feature>
<dbReference type="AlphaFoldDB" id="A0A6P8FAQ7"/>
<feature type="region of interest" description="Disordered" evidence="1">
    <location>
        <begin position="137"/>
        <end position="333"/>
    </location>
</feature>
<feature type="region of interest" description="Disordered" evidence="1">
    <location>
        <begin position="1"/>
        <end position="123"/>
    </location>
</feature>
<gene>
    <name evidence="3 4" type="primary">lad1</name>
</gene>
<organism evidence="2 3">
    <name type="scientific">Clupea harengus</name>
    <name type="common">Atlantic herring</name>
    <dbReference type="NCBI Taxonomy" id="7950"/>
    <lineage>
        <taxon>Eukaryota</taxon>
        <taxon>Metazoa</taxon>
        <taxon>Chordata</taxon>
        <taxon>Craniata</taxon>
        <taxon>Vertebrata</taxon>
        <taxon>Euteleostomi</taxon>
        <taxon>Actinopterygii</taxon>
        <taxon>Neopterygii</taxon>
        <taxon>Teleostei</taxon>
        <taxon>Clupei</taxon>
        <taxon>Clupeiformes</taxon>
        <taxon>Clupeoidei</taxon>
        <taxon>Clupeidae</taxon>
        <taxon>Clupea</taxon>
    </lineage>
</organism>
<protein>
    <submittedName>
        <fullName evidence="3 4">Ladinin-1 isoform X1</fullName>
    </submittedName>
</protein>
<feature type="compositionally biased region" description="Polar residues" evidence="1">
    <location>
        <begin position="291"/>
        <end position="305"/>
    </location>
</feature>
<sequence>MHTHTERAEFASLARQWTVEDEEEQKREHRRKTRDPSISADPDDDDGLSSDGNQDSRSVSSAPQDPSEQGEGNMQPAMDFVEMLRSRDERRRARHLETLRRQKQEEEDGGEEGGEAQPRVELLGDVEVEEAFLSPLRSLLARESTTSTASPASPTSPTSPASPASISTSHSRSHSSNSAVEGQNEDGKADSNQSSPRKTSRKFVSSFSISIDTSPASASPQRVVSPLSPRGPPERPFSPTFGGPQSPTLNGGTENGASSSFEPATRPAFIKQSSRTTSFRKLKKQEEEQSMPLQRSASVRVTSKIESNKTREEDQDEQQQSPFQRNSKQRISARAIQEKMERLAQAAQKQTNKSPFQAERTLFLMDEVVRKKNIFESEQPKGEKEPGMSRQEYRNFSSGIADRINRWVQKQTKSSPSSTSTDLRNVDIVSKKILFEQAKDDRPMSPVPHSKSPK</sequence>
<proteinExistence type="predicted"/>
<feature type="compositionally biased region" description="Basic and acidic residues" evidence="1">
    <location>
        <begin position="82"/>
        <end position="104"/>
    </location>
</feature>
<feature type="compositionally biased region" description="Polar residues" evidence="1">
    <location>
        <begin position="318"/>
        <end position="330"/>
    </location>
</feature>
<dbReference type="OrthoDB" id="9948606at2759"/>
<dbReference type="GeneID" id="116220319"/>
<evidence type="ECO:0000313" key="4">
    <source>
        <dbReference type="RefSeq" id="XP_042563603.1"/>
    </source>
</evidence>
<dbReference type="PANTHER" id="PTHR12392:SF0">
    <property type="entry name" value="LADININ-1"/>
    <property type="match status" value="1"/>
</dbReference>
<feature type="compositionally biased region" description="Low complexity" evidence="1">
    <location>
        <begin position="409"/>
        <end position="421"/>
    </location>
</feature>
<feature type="compositionally biased region" description="Basic and acidic residues" evidence="1">
    <location>
        <begin position="374"/>
        <end position="393"/>
    </location>
</feature>
<dbReference type="Proteomes" id="UP000515152">
    <property type="component" value="Chromosome 4"/>
</dbReference>
<dbReference type="InterPro" id="IPR017404">
    <property type="entry name" value="Ladinin_1"/>
</dbReference>
<accession>A0A6P8FAQ7</accession>
<dbReference type="GO" id="GO:0005198">
    <property type="term" value="F:structural molecule activity"/>
    <property type="evidence" value="ECO:0007669"/>
    <property type="project" value="InterPro"/>
</dbReference>